<name>A0A0D2FKI3_CLAB1</name>
<dbReference type="HOGENOM" id="CLU_830420_0_0_1"/>
<dbReference type="OrthoDB" id="10351381at2759"/>
<dbReference type="GeneID" id="27705032"/>
<dbReference type="RefSeq" id="XP_016613871.1">
    <property type="nucleotide sequence ID" value="XM_016769812.1"/>
</dbReference>
<gene>
    <name evidence="1" type="ORF">Z519_12104</name>
</gene>
<protein>
    <submittedName>
        <fullName evidence="1">Uncharacterized protein</fullName>
    </submittedName>
</protein>
<evidence type="ECO:0000313" key="1">
    <source>
        <dbReference type="EMBL" id="KIW87202.1"/>
    </source>
</evidence>
<organism evidence="1 2">
    <name type="scientific">Cladophialophora bantiana (strain ATCC 10958 / CBS 173.52 / CDC B-1940 / NIH 8579)</name>
    <name type="common">Xylohypha bantiana</name>
    <dbReference type="NCBI Taxonomy" id="1442370"/>
    <lineage>
        <taxon>Eukaryota</taxon>
        <taxon>Fungi</taxon>
        <taxon>Dikarya</taxon>
        <taxon>Ascomycota</taxon>
        <taxon>Pezizomycotina</taxon>
        <taxon>Eurotiomycetes</taxon>
        <taxon>Chaetothyriomycetidae</taxon>
        <taxon>Chaetothyriales</taxon>
        <taxon>Herpotrichiellaceae</taxon>
        <taxon>Cladophialophora</taxon>
    </lineage>
</organism>
<sequence>MKACEQCVAQEKEYFYDAWDRCVACTESGHTCWPPINLDELMDKIRELRTLRSDAEHLRIVLNDKVIKLKSTQEVFVQHKYALNQASSDADRLFLSQLQKQGRSQSKDVEDDKKKYEIMGELIQKKLREKEDMAHALADLELDRFAQDCEHCTRLQQVCNFPTNLRICTTCRTAVVRCTGGLDWDSFYLMWNAVDPLDQQIDEYLLNNLSDPATFQELKSDEARAWMLLQPYFGRSGLSTQEQQESSHLSKERQQIRKSLEQIRTSSFNDDTTYQELLSLREVLTICANTASRWWSEYDVELEEWTGYPTQRGLPDVEDMTEAQFRAAVAWVHALKAPSLRCQI</sequence>
<dbReference type="EMBL" id="KN847005">
    <property type="protein sequence ID" value="KIW87202.1"/>
    <property type="molecule type" value="Genomic_DNA"/>
</dbReference>
<dbReference type="VEuPathDB" id="FungiDB:Z519_12104"/>
<accession>A0A0D2FKI3</accession>
<keyword evidence="2" id="KW-1185">Reference proteome</keyword>
<reference evidence="1" key="1">
    <citation type="submission" date="2015-01" db="EMBL/GenBank/DDBJ databases">
        <title>The Genome Sequence of Cladophialophora bantiana CBS 173.52.</title>
        <authorList>
            <consortium name="The Broad Institute Genomics Platform"/>
            <person name="Cuomo C."/>
            <person name="de Hoog S."/>
            <person name="Gorbushina A."/>
            <person name="Stielow B."/>
            <person name="Teixiera M."/>
            <person name="Abouelleil A."/>
            <person name="Chapman S.B."/>
            <person name="Priest M."/>
            <person name="Young S.K."/>
            <person name="Wortman J."/>
            <person name="Nusbaum C."/>
            <person name="Birren B."/>
        </authorList>
    </citation>
    <scope>NUCLEOTIDE SEQUENCE [LARGE SCALE GENOMIC DNA]</scope>
    <source>
        <strain evidence="1">CBS 173.52</strain>
    </source>
</reference>
<evidence type="ECO:0000313" key="2">
    <source>
        <dbReference type="Proteomes" id="UP000053789"/>
    </source>
</evidence>
<proteinExistence type="predicted"/>
<dbReference type="Proteomes" id="UP000053789">
    <property type="component" value="Unassembled WGS sequence"/>
</dbReference>
<dbReference type="AlphaFoldDB" id="A0A0D2FKI3"/>